<evidence type="ECO:0000313" key="13">
    <source>
        <dbReference type="EMBL" id="AKB63821.1"/>
    </source>
</evidence>
<dbReference type="AlphaFoldDB" id="A0A0E3LTN3"/>
<keyword evidence="5 9" id="KW-0484">Methanogenesis</keyword>
<dbReference type="Pfam" id="PF04060">
    <property type="entry name" value="FeS"/>
    <property type="match status" value="1"/>
</dbReference>
<dbReference type="Gene3D" id="3.20.20.20">
    <property type="entry name" value="Dihydropteroate synthase-like"/>
    <property type="match status" value="1"/>
</dbReference>
<dbReference type="NCBIfam" id="NF003195">
    <property type="entry name" value="PRK04165.1"/>
    <property type="match status" value="1"/>
</dbReference>
<evidence type="ECO:0000256" key="8">
    <source>
        <dbReference type="ARBA" id="ARBA00023285"/>
    </source>
</evidence>
<evidence type="ECO:0000256" key="5">
    <source>
        <dbReference type="ARBA" id="ARBA00022994"/>
    </source>
</evidence>
<dbReference type="GO" id="GO:0019385">
    <property type="term" value="P:methanogenesis, from acetate"/>
    <property type="evidence" value="ECO:0007669"/>
    <property type="project" value="UniProtKB-UniRule"/>
</dbReference>
<dbReference type="Pfam" id="PF03599">
    <property type="entry name" value="CdhD"/>
    <property type="match status" value="1"/>
</dbReference>
<dbReference type="EC" id="2.1.1.245" evidence="9"/>
<dbReference type="GO" id="GO:0051539">
    <property type="term" value="F:4 iron, 4 sulfur cluster binding"/>
    <property type="evidence" value="ECO:0007669"/>
    <property type="project" value="UniProtKB-KW"/>
</dbReference>
<dbReference type="Gene3D" id="3.40.50.11600">
    <property type="match status" value="1"/>
</dbReference>
<dbReference type="HAMAP" id="MF_01136">
    <property type="entry name" value="CdhE"/>
    <property type="match status" value="1"/>
</dbReference>
<dbReference type="InterPro" id="IPR016218">
    <property type="entry name" value="AcylCoA_decarb/synth_gsu"/>
</dbReference>
<feature type="binding site" evidence="9 11">
    <location>
        <position position="43"/>
    </location>
    <ligand>
        <name>[4Fe-4S] cluster</name>
        <dbReference type="ChEBI" id="CHEBI:49883"/>
    </ligand>
</feature>
<reference evidence="13 14" key="1">
    <citation type="submission" date="2014-07" db="EMBL/GenBank/DDBJ databases">
        <title>Methanogenic archaea and the global carbon cycle.</title>
        <authorList>
            <person name="Henriksen J.R."/>
            <person name="Luke J."/>
            <person name="Reinhart S."/>
            <person name="Benedict M.N."/>
            <person name="Youngblut N.D."/>
            <person name="Metcalf M.E."/>
            <person name="Whitaker R.J."/>
            <person name="Metcalf W.W."/>
        </authorList>
    </citation>
    <scope>NUCLEOTIDE SEQUENCE [LARGE SCALE GENOMIC DNA]</scope>
    <source>
        <strain evidence="13 14">S-6</strain>
    </source>
</reference>
<feature type="binding site" evidence="10">
    <location>
        <begin position="390"/>
        <end position="393"/>
    </location>
    <ligand>
        <name>5-methoxybenzimidazolylcob(I)amide</name>
        <dbReference type="ChEBI" id="CHEBI:157765"/>
    </ligand>
</feature>
<evidence type="ECO:0000256" key="7">
    <source>
        <dbReference type="ARBA" id="ARBA00023014"/>
    </source>
</evidence>
<evidence type="ECO:0000256" key="1">
    <source>
        <dbReference type="ARBA" id="ARBA00022485"/>
    </source>
</evidence>
<keyword evidence="7 9" id="KW-0411">Iron-sulfur</keyword>
<sequence length="470" mass="51302">MKINSPLEAYKYLPQTNCGECGQPTCMAFASTLIDRSGKTTDCPPLIKEKKFAKKLAELDRLLAPEIRQVTIGVGERAANIGGDDVLYRHKLTFFNKTKMFFDVADNMDEAAIVERVKKISDYKKFYVGRNLLLDGVAIRAASNDPAKFAAAVKKVIENTELPVILCSFNPAVLKAGLEVAKGKNPLLYAANKDNWKEVGELALEYNVPVVVSAFNDLDGLKTLAKTFAEAGIKDIVLDPGTYPTGKGLKDTFTNFLKIRRAGIMGDTEIAYPIMAMPLTAWMAGIADPVSASYWETVLASIFTIRYGDIMLLHSMEPYATMPEVHLAETIYTDPRSPVAVDSKMYKVGNPTADSPVLFTTNFALTYYTVESDLASNGIDCWLLAVNTDGIGVEAAAAGGQLTADKVKDAFEKSGFDLKSDVTHNSVVIPGLAARLQGDIEDKLNVKVMVGPMDSGRLPGWMEKNWPPKK</sequence>
<evidence type="ECO:0000256" key="6">
    <source>
        <dbReference type="ARBA" id="ARBA00023004"/>
    </source>
</evidence>
<evidence type="ECO:0000256" key="11">
    <source>
        <dbReference type="PIRSR" id="PIRSR000376-2"/>
    </source>
</evidence>
<proteinExistence type="inferred from homology"/>
<dbReference type="PIRSF" id="PIRSF000376">
    <property type="entry name" value="AcCoA_decarb_gamma"/>
    <property type="match status" value="1"/>
</dbReference>
<dbReference type="STRING" id="213585.MSMAS_0625"/>
<dbReference type="GO" id="GO:0046356">
    <property type="term" value="P:acetyl-CoA catabolic process"/>
    <property type="evidence" value="ECO:0007669"/>
    <property type="project" value="InterPro"/>
</dbReference>
<feature type="binding site" evidence="9 11">
    <location>
        <position position="26"/>
    </location>
    <ligand>
        <name>[4Fe-4S] cluster</name>
        <dbReference type="ChEBI" id="CHEBI:49883"/>
    </ligand>
</feature>
<accession>A0A0E3LTN3</accession>
<gene>
    <name evidence="9" type="primary">cdhE</name>
    <name evidence="13" type="ORF">MSMAS_0625</name>
</gene>
<dbReference type="InterPro" id="IPR007202">
    <property type="entry name" value="4Fe-4S_dom"/>
</dbReference>
<dbReference type="PANTHER" id="PTHR36214">
    <property type="match status" value="1"/>
</dbReference>
<comment type="pathway">
    <text evidence="9">One-carbon metabolism; methanogenesis from acetate.</text>
</comment>
<evidence type="ECO:0000259" key="12">
    <source>
        <dbReference type="PROSITE" id="PS51656"/>
    </source>
</evidence>
<dbReference type="GeneID" id="24838239"/>
<dbReference type="InterPro" id="IPR011005">
    <property type="entry name" value="Dihydropteroate_synth-like_sf"/>
</dbReference>
<feature type="binding site" evidence="10">
    <location>
        <position position="366"/>
    </location>
    <ligand>
        <name>5-methoxybenzimidazolylcob(I)amide</name>
        <dbReference type="ChEBI" id="CHEBI:157765"/>
    </ligand>
</feature>
<dbReference type="GO" id="GO:0032259">
    <property type="term" value="P:methylation"/>
    <property type="evidence" value="ECO:0007669"/>
    <property type="project" value="UniProtKB-KW"/>
</dbReference>
<dbReference type="SUPFAM" id="SSF51717">
    <property type="entry name" value="Dihydropteroate synthetase-like"/>
    <property type="match status" value="1"/>
</dbReference>
<dbReference type="PROSITE" id="PS51656">
    <property type="entry name" value="4FE4S"/>
    <property type="match status" value="1"/>
</dbReference>
<dbReference type="UniPathway" id="UPA00642"/>
<dbReference type="InterPro" id="IPR023427">
    <property type="entry name" value="AcylCoA_decarb/synth_gsu_arc"/>
</dbReference>
<feature type="binding site" evidence="10">
    <location>
        <position position="360"/>
    </location>
    <ligand>
        <name>5-methoxybenzimidazolylcob(I)amide</name>
        <dbReference type="ChEBI" id="CHEBI:157765"/>
    </ligand>
</feature>
<comment type="function">
    <text evidence="9">Part of a complex that catalyzes the reversible cleavage of acetyl-CoA, allowing growth on acetate as sole source of carbon and energy.</text>
</comment>
<keyword evidence="8 9" id="KW-0170">Cobalt</keyword>
<keyword evidence="2 9" id="KW-0489">Methyltransferase</keyword>
<feature type="binding site" evidence="9 11">
    <location>
        <position position="21"/>
    </location>
    <ligand>
        <name>[4Fe-4S] cluster</name>
        <dbReference type="ChEBI" id="CHEBI:49883"/>
    </ligand>
</feature>
<feature type="domain" description="4Fe-4S" evidence="12">
    <location>
        <begin position="1"/>
        <end position="60"/>
    </location>
</feature>
<dbReference type="GO" id="GO:0008168">
    <property type="term" value="F:methyltransferase activity"/>
    <property type="evidence" value="ECO:0007669"/>
    <property type="project" value="UniProtKB-UniRule"/>
</dbReference>
<organism evidence="13 14">
    <name type="scientific">Methanosarcina mazei S-6</name>
    <dbReference type="NCBI Taxonomy" id="213585"/>
    <lineage>
        <taxon>Archaea</taxon>
        <taxon>Methanobacteriati</taxon>
        <taxon>Methanobacteriota</taxon>
        <taxon>Stenosarchaea group</taxon>
        <taxon>Methanomicrobia</taxon>
        <taxon>Methanosarcinales</taxon>
        <taxon>Methanosarcinaceae</taxon>
        <taxon>Methanosarcina</taxon>
    </lineage>
</organism>
<dbReference type="HOGENOM" id="CLU_050002_0_0_2"/>
<dbReference type="PANTHER" id="PTHR36214:SF3">
    <property type="entry name" value="ACETYL-COA DECARBONYLASE_SYNTHASE COMPLEX SUBUNIT GAMMA"/>
    <property type="match status" value="1"/>
</dbReference>
<comment type="cofactor">
    <cofactor evidence="9">
        <name>[4Fe-4S] cluster</name>
        <dbReference type="ChEBI" id="CHEBI:49883"/>
    </cofactor>
    <text evidence="9">Binds 1 [4Fe-4S] cluster.</text>
</comment>
<dbReference type="RefSeq" id="WP_048045074.1">
    <property type="nucleotide sequence ID" value="NZ_CP009512.1"/>
</dbReference>
<dbReference type="Proteomes" id="UP000033097">
    <property type="component" value="Chromosome"/>
</dbReference>
<keyword evidence="1 9" id="KW-0004">4Fe-4S</keyword>
<dbReference type="PATRIC" id="fig|213585.10.peg.765"/>
<comment type="cofactor">
    <cofactor evidence="9">
        <name>corrinoid</name>
        <dbReference type="ChEBI" id="CHEBI:33913"/>
    </cofactor>
</comment>
<dbReference type="GO" id="GO:0005506">
    <property type="term" value="F:iron ion binding"/>
    <property type="evidence" value="ECO:0007669"/>
    <property type="project" value="UniProtKB-UniRule"/>
</dbReference>
<evidence type="ECO:0000256" key="3">
    <source>
        <dbReference type="ARBA" id="ARBA00022679"/>
    </source>
</evidence>
<keyword evidence="4 9" id="KW-0479">Metal-binding</keyword>
<evidence type="ECO:0000256" key="2">
    <source>
        <dbReference type="ARBA" id="ARBA00022603"/>
    </source>
</evidence>
<dbReference type="EMBL" id="CP009512">
    <property type="protein sequence ID" value="AKB63821.1"/>
    <property type="molecule type" value="Genomic_DNA"/>
</dbReference>
<name>A0A0E3LTN3_METMZ</name>
<feature type="binding site" evidence="9 11">
    <location>
        <position position="18"/>
    </location>
    <ligand>
        <name>[4Fe-4S] cluster</name>
        <dbReference type="ChEBI" id="CHEBI:49883"/>
    </ligand>
</feature>
<evidence type="ECO:0000256" key="9">
    <source>
        <dbReference type="HAMAP-Rule" id="MF_01136"/>
    </source>
</evidence>
<evidence type="ECO:0000256" key="4">
    <source>
        <dbReference type="ARBA" id="ARBA00022723"/>
    </source>
</evidence>
<comment type="catalytic activity">
    <reaction evidence="9">
        <text>5,6,7,8-tetrahydrosarcinapterin + methyl-Co(III)-[corrinoid Fe-S protein] = 5-methyltetrahydrosarcinapterin + Co(I)-[corrinoid Fe-S protein] + H(+)</text>
        <dbReference type="Rhea" id="RHEA:45196"/>
        <dbReference type="Rhea" id="RHEA-COMP:11110"/>
        <dbReference type="Rhea" id="RHEA-COMP:11111"/>
        <dbReference type="ChEBI" id="CHEBI:15378"/>
        <dbReference type="ChEBI" id="CHEBI:59924"/>
        <dbReference type="ChEBI" id="CHEBI:64267"/>
        <dbReference type="ChEBI" id="CHEBI:85033"/>
        <dbReference type="ChEBI" id="CHEBI:85035"/>
        <dbReference type="EC" id="2.1.1.245"/>
    </reaction>
</comment>
<keyword evidence="3 9" id="KW-0808">Transferase</keyword>
<feature type="binding site" evidence="10">
    <location>
        <position position="455"/>
    </location>
    <ligand>
        <name>5-methoxybenzimidazolylcob(I)amide</name>
        <dbReference type="ChEBI" id="CHEBI:157765"/>
    </ligand>
</feature>
<dbReference type="InterPro" id="IPR051069">
    <property type="entry name" value="ACDS_complex_subunit"/>
</dbReference>
<evidence type="ECO:0000313" key="14">
    <source>
        <dbReference type="Proteomes" id="UP000033097"/>
    </source>
</evidence>
<protein>
    <recommendedName>
        <fullName evidence="9">Acetyl-CoA decarbonylase/synthase complex subunit gamma</fullName>
        <shortName evidence="9">ACDS complex subunit gamma</shortName>
        <ecNumber evidence="9">2.1.1.245</ecNumber>
    </recommendedName>
    <alternativeName>
        <fullName evidence="9">5-methyltetrahydrosarcinapterin:corrinoid/iron-sulfur protein Co-methyltransferase</fullName>
    </alternativeName>
    <alternativeName>
        <fullName evidence="9">ACDS complex methyltransferase</fullName>
    </alternativeName>
    <alternativeName>
        <fullName evidence="9">Corrinoid/iron-sulfur component large subunit</fullName>
    </alternativeName>
</protein>
<dbReference type="InterPro" id="IPR016041">
    <property type="entry name" value="Ac-CoA_synth_d_su_TIM-brl"/>
</dbReference>
<evidence type="ECO:0000256" key="10">
    <source>
        <dbReference type="PIRSR" id="PIRSR000376-1"/>
    </source>
</evidence>
<dbReference type="KEGG" id="mmj:MSMAS_0625"/>
<comment type="subunit">
    <text evidence="9">Heterodimer of delta and gamma chains. The ACDS complex is made up of alpha, epsilon, beta, gamma and delta chains with a probable stoichiometry of (alpha(2)epsilon(2))(4)-beta(8)-(gamma(1)delta(1))(8).</text>
</comment>
<keyword evidence="6 9" id="KW-0408">Iron</keyword>